<organism evidence="2 3">
    <name type="scientific">Hymenobacter swuensis DY53</name>
    <dbReference type="NCBI Taxonomy" id="1227739"/>
    <lineage>
        <taxon>Bacteria</taxon>
        <taxon>Pseudomonadati</taxon>
        <taxon>Bacteroidota</taxon>
        <taxon>Cytophagia</taxon>
        <taxon>Cytophagales</taxon>
        <taxon>Hymenobacteraceae</taxon>
        <taxon>Hymenobacter</taxon>
    </lineage>
</organism>
<evidence type="ECO:0000313" key="2">
    <source>
        <dbReference type="EMBL" id="AHJ99335.1"/>
    </source>
</evidence>
<proteinExistence type="predicted"/>
<dbReference type="EMBL" id="CP007145">
    <property type="protein sequence ID" value="AHJ99335.1"/>
    <property type="molecule type" value="Genomic_DNA"/>
</dbReference>
<evidence type="ECO:0008006" key="4">
    <source>
        <dbReference type="Google" id="ProtNLM"/>
    </source>
</evidence>
<dbReference type="RefSeq" id="WP_044003379.1">
    <property type="nucleotide sequence ID" value="NZ_CP007145.1"/>
</dbReference>
<dbReference type="PATRIC" id="fig|1227739.3.peg.3897"/>
<evidence type="ECO:0000256" key="1">
    <source>
        <dbReference type="SAM" id="SignalP"/>
    </source>
</evidence>
<dbReference type="Proteomes" id="UP000019423">
    <property type="component" value="Chromosome"/>
</dbReference>
<protein>
    <recommendedName>
        <fullName evidence="4">Lipoprotein</fullName>
    </recommendedName>
</protein>
<feature type="signal peptide" evidence="1">
    <location>
        <begin position="1"/>
        <end position="17"/>
    </location>
</feature>
<feature type="chain" id="PRO_5004908405" description="Lipoprotein" evidence="1">
    <location>
        <begin position="18"/>
        <end position="197"/>
    </location>
</feature>
<dbReference type="HOGENOM" id="CLU_1382488_0_0_10"/>
<dbReference type="KEGG" id="hsw:Hsw_3740"/>
<reference evidence="2 3" key="1">
    <citation type="submission" date="2014-01" db="EMBL/GenBank/DDBJ databases">
        <title>Complete genome sequence of ionizing-radiation resistance bacterium Hymenobacter swuensis DY53.</title>
        <authorList>
            <person name="Jung J.-H."/>
            <person name="Jeong S.-W."/>
            <person name="Joe M.-H."/>
            <person name="Cho y.-j."/>
            <person name="Kim M.-K."/>
            <person name="Lim S.-Y."/>
        </authorList>
    </citation>
    <scope>NUCLEOTIDE SEQUENCE [LARGE SCALE GENOMIC DNA]</scope>
    <source>
        <strain evidence="2 3">DY53</strain>
    </source>
</reference>
<keyword evidence="1" id="KW-0732">Signal</keyword>
<name>W8FCB5_9BACT</name>
<gene>
    <name evidence="2" type="ORF">Hsw_3740</name>
</gene>
<keyword evidence="3" id="KW-1185">Reference proteome</keyword>
<accession>W8FCB5</accession>
<evidence type="ECO:0000313" key="3">
    <source>
        <dbReference type="Proteomes" id="UP000019423"/>
    </source>
</evidence>
<dbReference type="OrthoDB" id="850811at2"/>
<sequence length="197" mass="21362">MKSFLYLFLLITGLLSAAGCSSKQDDPTPRDPEAVVSLQRTISYPSGSLANQVQEYSQLTLQTKLAAQTDGSAQLSFVALGGKDKVILTIAQSLFSTGQTGSYALKNQFDPQGSFSAAYTYYVVNRPGELQSHSYSANHMQGKLTVTSYDTQRRLLSGTYHLVLADVADPNDETLGNSSGLRSRVELVGSFENLKME</sequence>
<dbReference type="PROSITE" id="PS51257">
    <property type="entry name" value="PROKAR_LIPOPROTEIN"/>
    <property type="match status" value="1"/>
</dbReference>
<dbReference type="AlphaFoldDB" id="W8FCB5"/>
<dbReference type="STRING" id="1227739.Hsw_3740"/>